<feature type="region of interest" description="Disordered" evidence="1">
    <location>
        <begin position="70"/>
        <end position="94"/>
    </location>
</feature>
<keyword evidence="2" id="KW-1133">Transmembrane helix</keyword>
<feature type="compositionally biased region" description="Basic and acidic residues" evidence="1">
    <location>
        <begin position="70"/>
        <end position="80"/>
    </location>
</feature>
<organism evidence="3 4">
    <name type="scientific">Caenorhabditis remanei</name>
    <name type="common">Caenorhabditis vulgaris</name>
    <dbReference type="NCBI Taxonomy" id="31234"/>
    <lineage>
        <taxon>Eukaryota</taxon>
        <taxon>Metazoa</taxon>
        <taxon>Ecdysozoa</taxon>
        <taxon>Nematoda</taxon>
        <taxon>Chromadorea</taxon>
        <taxon>Rhabditida</taxon>
        <taxon>Rhabditina</taxon>
        <taxon>Rhabditomorpha</taxon>
        <taxon>Rhabditoidea</taxon>
        <taxon>Rhabditidae</taxon>
        <taxon>Peloderinae</taxon>
        <taxon>Caenorhabditis</taxon>
    </lineage>
</organism>
<name>A0A6A5H7R6_CAERE</name>
<dbReference type="GeneID" id="78775192"/>
<evidence type="ECO:0000313" key="4">
    <source>
        <dbReference type="Proteomes" id="UP000483820"/>
    </source>
</evidence>
<proteinExistence type="predicted"/>
<evidence type="ECO:0000256" key="2">
    <source>
        <dbReference type="SAM" id="Phobius"/>
    </source>
</evidence>
<sequence length="94" mass="11115">MNDGDVEDINASLTSLTPTPFISLVFLTDSMLYIYLYSDKWLTAYVQKDGIMFFDYKKVMGKDEERRKMDCDENLEKNMEEEMDEESSDSRWDP</sequence>
<keyword evidence="2" id="KW-0472">Membrane</keyword>
<protein>
    <submittedName>
        <fullName evidence="3">Uncharacterized protein</fullName>
    </submittedName>
</protein>
<evidence type="ECO:0000256" key="1">
    <source>
        <dbReference type="SAM" id="MobiDB-lite"/>
    </source>
</evidence>
<comment type="caution">
    <text evidence="3">The sequence shown here is derived from an EMBL/GenBank/DDBJ whole genome shotgun (WGS) entry which is preliminary data.</text>
</comment>
<dbReference type="AlphaFoldDB" id="A0A6A5H7R6"/>
<gene>
    <name evidence="3" type="ORF">GCK72_011421</name>
</gene>
<dbReference type="CTD" id="78775192"/>
<evidence type="ECO:0000313" key="3">
    <source>
        <dbReference type="EMBL" id="KAF1763155.1"/>
    </source>
</evidence>
<accession>A0A6A5H7R6</accession>
<reference evidence="3 4" key="1">
    <citation type="submission" date="2019-12" db="EMBL/GenBank/DDBJ databases">
        <title>Chromosome-level assembly of the Caenorhabditis remanei genome.</title>
        <authorList>
            <person name="Teterina A.A."/>
            <person name="Willis J.H."/>
            <person name="Phillips P.C."/>
        </authorList>
    </citation>
    <scope>NUCLEOTIDE SEQUENCE [LARGE SCALE GENOMIC DNA]</scope>
    <source>
        <strain evidence="3 4">PX506</strain>
        <tissue evidence="3">Whole organism</tissue>
    </source>
</reference>
<keyword evidence="2" id="KW-0812">Transmembrane</keyword>
<dbReference type="EMBL" id="WUAV01000003">
    <property type="protein sequence ID" value="KAF1763155.1"/>
    <property type="molecule type" value="Genomic_DNA"/>
</dbReference>
<feature type="transmembrane region" description="Helical" evidence="2">
    <location>
        <begin position="20"/>
        <end position="38"/>
    </location>
</feature>
<dbReference type="Proteomes" id="UP000483820">
    <property type="component" value="Chromosome III"/>
</dbReference>
<dbReference type="RefSeq" id="XP_053588012.1">
    <property type="nucleotide sequence ID" value="XM_053728435.1"/>
</dbReference>
<dbReference type="KEGG" id="crq:GCK72_011421"/>